<evidence type="ECO:0000313" key="13">
    <source>
        <dbReference type="Proteomes" id="UP000251047"/>
    </source>
</evidence>
<evidence type="ECO:0000256" key="4">
    <source>
        <dbReference type="ARBA" id="ARBA00023027"/>
    </source>
</evidence>
<evidence type="ECO:0000256" key="8">
    <source>
        <dbReference type="SAM" id="MobiDB-lite"/>
    </source>
</evidence>
<feature type="compositionally biased region" description="Polar residues" evidence="8">
    <location>
        <begin position="47"/>
        <end position="56"/>
    </location>
</feature>
<feature type="transmembrane region" description="Helical" evidence="9">
    <location>
        <begin position="141"/>
        <end position="160"/>
    </location>
</feature>
<dbReference type="Gene3D" id="3.40.605.10">
    <property type="entry name" value="Aldehyde Dehydrogenase, Chain A, domain 1"/>
    <property type="match status" value="1"/>
</dbReference>
<comment type="pathway">
    <text evidence="1">Amino-acid degradation; L-proline degradation into L-glutamate; L-glutamate from L-proline: step 2/2.</text>
</comment>
<dbReference type="InterPro" id="IPR029510">
    <property type="entry name" value="Ald_DH_CS_GLU"/>
</dbReference>
<comment type="caution">
    <text evidence="12">The sequence shown here is derived from an EMBL/GenBank/DDBJ whole genome shotgun (WGS) entry which is preliminary data.</text>
</comment>
<dbReference type="PANTHER" id="PTHR42862:SF1">
    <property type="entry name" value="DELTA-1-PYRROLINE-5-CARBOXYLATE DEHYDROGENASE 2, ISOFORM A-RELATED"/>
    <property type="match status" value="1"/>
</dbReference>
<keyword evidence="9" id="KW-0812">Transmembrane</keyword>
<comment type="similarity">
    <text evidence="7">Belongs to the aldehyde dehydrogenase family.</text>
</comment>
<feature type="region of interest" description="Disordered" evidence="8">
    <location>
        <begin position="1"/>
        <end position="65"/>
    </location>
</feature>
<dbReference type="SUPFAM" id="SSF51730">
    <property type="entry name" value="FAD-linked oxidoreductase"/>
    <property type="match status" value="1"/>
</dbReference>
<keyword evidence="9" id="KW-1133">Transmembrane helix</keyword>
<feature type="compositionally biased region" description="Low complexity" evidence="8">
    <location>
        <begin position="510"/>
        <end position="525"/>
    </location>
</feature>
<dbReference type="PROSITE" id="PS00070">
    <property type="entry name" value="ALDEHYDE_DEHYDR_CYS"/>
    <property type="match status" value="1"/>
</dbReference>
<organism evidence="12 13">
    <name type="scientific">Corynebacterium heidelbergense</name>
    <dbReference type="NCBI Taxonomy" id="2055947"/>
    <lineage>
        <taxon>Bacteria</taxon>
        <taxon>Bacillati</taxon>
        <taxon>Actinomycetota</taxon>
        <taxon>Actinomycetes</taxon>
        <taxon>Mycobacteriales</taxon>
        <taxon>Corynebacteriaceae</taxon>
        <taxon>Corynebacterium</taxon>
    </lineage>
</organism>
<reference evidence="12 13" key="1">
    <citation type="journal article" date="2018" name="Syst. Appl. Microbiol.">
        <title>Corynebacterium heidelbergense sp. nov., isolated from the preen glands of Egyptian geese (Alopochen aegyptiacus).</title>
        <authorList>
            <person name="Braun M.S."/>
            <person name="Wang E."/>
            <person name="Zimmermann S."/>
            <person name="Wink M."/>
        </authorList>
    </citation>
    <scope>NUCLEOTIDE SEQUENCE [LARGE SCALE GENOMIC DNA]</scope>
    <source>
        <strain evidence="12 13">DSM 104638</strain>
    </source>
</reference>
<evidence type="ECO:0000256" key="3">
    <source>
        <dbReference type="ARBA" id="ARBA00023002"/>
    </source>
</evidence>
<dbReference type="Pfam" id="PF00171">
    <property type="entry name" value="Aldedh"/>
    <property type="match status" value="1"/>
</dbReference>
<dbReference type="OrthoDB" id="9812625at2"/>
<accession>A0A364VBZ9</accession>
<feature type="domain" description="Aldehyde dehydrogenase" evidence="10">
    <location>
        <begin position="615"/>
        <end position="1024"/>
    </location>
</feature>
<evidence type="ECO:0000256" key="9">
    <source>
        <dbReference type="SAM" id="Phobius"/>
    </source>
</evidence>
<gene>
    <name evidence="12" type="ORF">CWC39_04870</name>
</gene>
<dbReference type="Proteomes" id="UP000251047">
    <property type="component" value="Unassembled WGS sequence"/>
</dbReference>
<dbReference type="InterPro" id="IPR002872">
    <property type="entry name" value="Proline_DH_dom"/>
</dbReference>
<keyword evidence="3 7" id="KW-0560">Oxidoreductase</keyword>
<feature type="region of interest" description="Disordered" evidence="8">
    <location>
        <begin position="491"/>
        <end position="532"/>
    </location>
</feature>
<dbReference type="PIRSF" id="PIRSF000197">
    <property type="entry name" value="Bifunct_PutA"/>
    <property type="match status" value="1"/>
</dbReference>
<evidence type="ECO:0000256" key="1">
    <source>
        <dbReference type="ARBA" id="ARBA00004786"/>
    </source>
</evidence>
<dbReference type="InterPro" id="IPR025703">
    <property type="entry name" value="Bifunct_PutA"/>
</dbReference>
<dbReference type="PROSITE" id="PS00687">
    <property type="entry name" value="ALDEHYDE_DEHYDR_GLU"/>
    <property type="match status" value="1"/>
</dbReference>
<evidence type="ECO:0000256" key="7">
    <source>
        <dbReference type="RuleBase" id="RU003345"/>
    </source>
</evidence>
<dbReference type="GO" id="GO:0004657">
    <property type="term" value="F:proline dehydrogenase activity"/>
    <property type="evidence" value="ECO:0007669"/>
    <property type="project" value="UniProtKB-ARBA"/>
</dbReference>
<evidence type="ECO:0000256" key="2">
    <source>
        <dbReference type="ARBA" id="ARBA00012884"/>
    </source>
</evidence>
<sequence>MRPTTNGSTNSSPRNTTNTPDQQDTATNTTPCPRTTDTNPDPRNTTKQRTTATSAHTPPPNSGDVEAAVDRAINRAEKWLEVKETSKSTNQLADMVHDPHGVEFTFAFVDRVARPEDNKVAAAEFAKIAHPPRRREPVPGFMGLIASVLVTAGAVAAPLLPNVVMPIARQYLRNTVSHLVLDANSQALDDLLDSAKADGIQLNLNLLGEAVLGEKEAQRRLDETIRLLQNPRVDYVSVKASSVVSQLNHWDVEGSTERLKQRLRPLYRQALSRTPHPFINLDMEEYRDLELTLKLFTELLAEEEFLPLQVGIVLQAYLPDTFDALERLSDFADRRRAAGGAPIKVRLVKGANLSMERVDSEVHDWPQAPYLTKAEVDANYVRLIDWVLQPERADTLRVGVASHNLYHVALAHELAVERGVERQLDIEMLQGMAPAQAKAVREVVGNLILYTPVVKKEDFDVAVSYLVRRLEENGAKQNFLYALFAPDGAEDPAGETADQASGSWRPEGKTTPTTNRRNHNTAATRLGGMSPMEAQELRFRHSVRDRWTTFAGPRRTQNRLEEEAQQLGTRSGGTPGNFVNEPDTDPSLPANRAWAQGLVSPEANPGPATSPLITDPAAVDNAVDRCIRAAAAWSRKTGHERADILDRAADALANNRGRLISAAVFEAGKTVAETDPEVSEAIDFARYYAESARELDRVRGSVFTPYRAVVVTPPWNFPIAIPIGGCLAAGACVLLKPAPQVLRIAEVFVDVLRSAGITEDMLQLVNTDEADAGKRLVSHDNVDSVILTGASETARLFRSWKPRMAINAETSGKNAIIVTPAADPDLAVADVYRSAFGHAGQKCSAASLIITVGSMGTSQRFIGQLVDAVKSIKVGPGHDLSTWMNGVIEAPGEKLLRGLTKLEKGEKWLVEPRRLNEEGTLWSPGLRDGVKPGSWFHTHECFGPVAGIMHAETLEQAIEWQNSTGYGLTGGIHTIDRDETALWREKVEVGNAYVERGITGAIVQRQSFGGWKNSAIGGGAKAGGPNYVAQQGVWTEGDVSELTPGTLPTHITQLLREIRGLGSPKLTEEDHVWLRRAAESDAHAWSTEFGVEHDKTALVVESNVFRYKPLLEPLRVRVNAGARPRDLLRLYLASAATGTELDVSATQEVALEWGELGKRMRVSNDMEFAAEVSTAQSARVRALGASPEAFYEAAAQSGSVILDRDVLPDGRRELLPLLLEQAISTTEHRFGYIHGLTP</sequence>
<proteinExistence type="inferred from homology"/>
<evidence type="ECO:0000256" key="6">
    <source>
        <dbReference type="PROSITE-ProRule" id="PRU10007"/>
    </source>
</evidence>
<dbReference type="Pfam" id="PF01619">
    <property type="entry name" value="Pro_dh"/>
    <property type="match status" value="1"/>
</dbReference>
<dbReference type="InterPro" id="IPR016161">
    <property type="entry name" value="Ald_DH/histidinol_DH"/>
</dbReference>
<feature type="domain" description="Proline dehydrogenase" evidence="11">
    <location>
        <begin position="193"/>
        <end position="480"/>
    </location>
</feature>
<dbReference type="GO" id="GO:0003842">
    <property type="term" value="F:L-glutamate gamma-semialdehyde dehydrogenase activity"/>
    <property type="evidence" value="ECO:0007669"/>
    <property type="project" value="UniProtKB-EC"/>
</dbReference>
<evidence type="ECO:0000313" key="12">
    <source>
        <dbReference type="EMBL" id="RAV34144.1"/>
    </source>
</evidence>
<keyword evidence="9" id="KW-0472">Membrane</keyword>
<keyword evidence="4" id="KW-0520">NAD</keyword>
<dbReference type="EMBL" id="PHQP01000027">
    <property type="protein sequence ID" value="RAV34144.1"/>
    <property type="molecule type" value="Genomic_DNA"/>
</dbReference>
<dbReference type="SUPFAM" id="SSF53720">
    <property type="entry name" value="ALDH-like"/>
    <property type="match status" value="1"/>
</dbReference>
<dbReference type="GO" id="GO:0010133">
    <property type="term" value="P:L-proline catabolic process to L-glutamate"/>
    <property type="evidence" value="ECO:0007669"/>
    <property type="project" value="TreeGrafter"/>
</dbReference>
<dbReference type="AlphaFoldDB" id="A0A364VBZ9"/>
<dbReference type="InterPro" id="IPR050485">
    <property type="entry name" value="Proline_metab_enzyme"/>
</dbReference>
<feature type="compositionally biased region" description="Low complexity" evidence="8">
    <location>
        <begin position="1"/>
        <end position="45"/>
    </location>
</feature>
<dbReference type="EC" id="1.2.1.88" evidence="2"/>
<dbReference type="GO" id="GO:0009898">
    <property type="term" value="C:cytoplasmic side of plasma membrane"/>
    <property type="evidence" value="ECO:0007669"/>
    <property type="project" value="TreeGrafter"/>
</dbReference>
<dbReference type="InterPro" id="IPR016162">
    <property type="entry name" value="Ald_DH_N"/>
</dbReference>
<dbReference type="Gene3D" id="3.20.20.220">
    <property type="match status" value="1"/>
</dbReference>
<dbReference type="InterPro" id="IPR015590">
    <property type="entry name" value="Aldehyde_DH_dom"/>
</dbReference>
<dbReference type="InterPro" id="IPR016160">
    <property type="entry name" value="Ald_DH_CS_CYS"/>
</dbReference>
<evidence type="ECO:0000259" key="11">
    <source>
        <dbReference type="Pfam" id="PF01619"/>
    </source>
</evidence>
<evidence type="ECO:0000256" key="5">
    <source>
        <dbReference type="ARBA" id="ARBA00048142"/>
    </source>
</evidence>
<dbReference type="InterPro" id="IPR016163">
    <property type="entry name" value="Ald_DH_C"/>
</dbReference>
<dbReference type="Gene3D" id="3.40.309.10">
    <property type="entry name" value="Aldehyde Dehydrogenase, Chain A, domain 2"/>
    <property type="match status" value="1"/>
</dbReference>
<dbReference type="InterPro" id="IPR029041">
    <property type="entry name" value="FAD-linked_oxidoreductase-like"/>
</dbReference>
<feature type="active site" evidence="6">
    <location>
        <position position="809"/>
    </location>
</feature>
<dbReference type="RefSeq" id="WP_112769386.1">
    <property type="nucleotide sequence ID" value="NZ_PHQP01000027.1"/>
</dbReference>
<dbReference type="PANTHER" id="PTHR42862">
    <property type="entry name" value="DELTA-1-PYRROLINE-5-CARBOXYLATE DEHYDROGENASE 1, ISOFORM A-RELATED"/>
    <property type="match status" value="1"/>
</dbReference>
<name>A0A364VBZ9_9CORY</name>
<protein>
    <recommendedName>
        <fullName evidence="2">L-glutamate gamma-semialdehyde dehydrogenase</fullName>
        <ecNumber evidence="2">1.2.1.88</ecNumber>
    </recommendedName>
</protein>
<evidence type="ECO:0000259" key="10">
    <source>
        <dbReference type="Pfam" id="PF00171"/>
    </source>
</evidence>
<comment type="catalytic activity">
    <reaction evidence="5">
        <text>L-glutamate 5-semialdehyde + NAD(+) + H2O = L-glutamate + NADH + 2 H(+)</text>
        <dbReference type="Rhea" id="RHEA:30235"/>
        <dbReference type="ChEBI" id="CHEBI:15377"/>
        <dbReference type="ChEBI" id="CHEBI:15378"/>
        <dbReference type="ChEBI" id="CHEBI:29985"/>
        <dbReference type="ChEBI" id="CHEBI:57540"/>
        <dbReference type="ChEBI" id="CHEBI:57945"/>
        <dbReference type="ChEBI" id="CHEBI:58066"/>
        <dbReference type="EC" id="1.2.1.88"/>
    </reaction>
</comment>